<dbReference type="RefSeq" id="XP_025353215.1">
    <property type="nucleotide sequence ID" value="XM_025496727.1"/>
</dbReference>
<dbReference type="Pfam" id="PF03006">
    <property type="entry name" value="HlyIII"/>
    <property type="match status" value="1"/>
</dbReference>
<dbReference type="GeneID" id="37018508"/>
<dbReference type="GO" id="GO:0016020">
    <property type="term" value="C:membrane"/>
    <property type="evidence" value="ECO:0007669"/>
    <property type="project" value="UniProtKB-SubCell"/>
</dbReference>
<evidence type="ECO:0000256" key="5">
    <source>
        <dbReference type="ARBA" id="ARBA00023136"/>
    </source>
</evidence>
<dbReference type="Proteomes" id="UP000245771">
    <property type="component" value="Unassembled WGS sequence"/>
</dbReference>
<dbReference type="PANTHER" id="PTHR20855:SF52">
    <property type="entry name" value="ADIPONECTIN RECEPTOR PROTEIN"/>
    <property type="match status" value="1"/>
</dbReference>
<keyword evidence="9" id="KW-1185">Reference proteome</keyword>
<gene>
    <name evidence="8" type="ORF">FA14DRAFT_125948</name>
</gene>
<dbReference type="OrthoDB" id="529367at2759"/>
<comment type="subcellular location">
    <subcellularLocation>
        <location evidence="1">Membrane</location>
        <topology evidence="1">Multi-pass membrane protein</topology>
    </subcellularLocation>
</comment>
<evidence type="ECO:0000256" key="7">
    <source>
        <dbReference type="SAM" id="Phobius"/>
    </source>
</evidence>
<sequence>MATSNGKWGKRLISYAEIPSWAHDNDFILSGYRAPGGTHDSFWKCWESVWLYLHNETVNIHTHLWGAIPAITAPLALNALITTPGHESLFPWHDVRARDNTYADWLGYASYLAGAITVLTCSATFHTLHCHSEKVSKSYNKLDYIGIVAMIVGSFLPMIHYGFHCHPNLQLLYSVMIVTLGGAAAYTVLAQKFSSPAYRPIRTSVFIALGLSAIFPVTHILAMYGHETVTRTMGLHYLVAGGALYIVGACMYMARIPERFSPGTFDLFGASHQIFHILILFAAFCHYISIRRAHVFWHTVEAVTSGPGTATEAVCQAFEILRFSTTKQ</sequence>
<dbReference type="STRING" id="1280837.A0A316V9N3"/>
<evidence type="ECO:0000256" key="3">
    <source>
        <dbReference type="ARBA" id="ARBA00022692"/>
    </source>
</evidence>
<organism evidence="8 9">
    <name type="scientific">Meira miltonrushii</name>
    <dbReference type="NCBI Taxonomy" id="1280837"/>
    <lineage>
        <taxon>Eukaryota</taxon>
        <taxon>Fungi</taxon>
        <taxon>Dikarya</taxon>
        <taxon>Basidiomycota</taxon>
        <taxon>Ustilaginomycotina</taxon>
        <taxon>Exobasidiomycetes</taxon>
        <taxon>Exobasidiales</taxon>
        <taxon>Brachybasidiaceae</taxon>
        <taxon>Meira</taxon>
    </lineage>
</organism>
<dbReference type="FunCoup" id="A0A316V9N3">
    <property type="interactions" value="34"/>
</dbReference>
<name>A0A316V9N3_9BASI</name>
<dbReference type="EMBL" id="KZ819605">
    <property type="protein sequence ID" value="PWN32913.1"/>
    <property type="molecule type" value="Genomic_DNA"/>
</dbReference>
<feature type="transmembrane region" description="Helical" evidence="7">
    <location>
        <begin position="142"/>
        <end position="163"/>
    </location>
</feature>
<keyword evidence="4 7" id="KW-1133">Transmembrane helix</keyword>
<feature type="binding site" evidence="6">
    <location>
        <position position="276"/>
    </location>
    <ligand>
        <name>Zn(2+)</name>
        <dbReference type="ChEBI" id="CHEBI:29105"/>
    </ligand>
</feature>
<dbReference type="GO" id="GO:0046872">
    <property type="term" value="F:metal ion binding"/>
    <property type="evidence" value="ECO:0007669"/>
    <property type="project" value="UniProtKB-KW"/>
</dbReference>
<evidence type="ECO:0000256" key="2">
    <source>
        <dbReference type="ARBA" id="ARBA00007018"/>
    </source>
</evidence>
<keyword evidence="3 7" id="KW-0812">Transmembrane</keyword>
<evidence type="ECO:0000313" key="8">
    <source>
        <dbReference type="EMBL" id="PWN32913.1"/>
    </source>
</evidence>
<feature type="binding site" evidence="6">
    <location>
        <position position="272"/>
    </location>
    <ligand>
        <name>Zn(2+)</name>
        <dbReference type="ChEBI" id="CHEBI:29105"/>
    </ligand>
</feature>
<keyword evidence="6" id="KW-0862">Zinc</keyword>
<evidence type="ECO:0000256" key="6">
    <source>
        <dbReference type="PIRSR" id="PIRSR604254-1"/>
    </source>
</evidence>
<evidence type="ECO:0000256" key="1">
    <source>
        <dbReference type="ARBA" id="ARBA00004141"/>
    </source>
</evidence>
<feature type="transmembrane region" description="Helical" evidence="7">
    <location>
        <begin position="201"/>
        <end position="222"/>
    </location>
</feature>
<dbReference type="PANTHER" id="PTHR20855">
    <property type="entry name" value="ADIPOR/PROGESTIN RECEPTOR-RELATED"/>
    <property type="match status" value="1"/>
</dbReference>
<dbReference type="GO" id="GO:0006882">
    <property type="term" value="P:intracellular zinc ion homeostasis"/>
    <property type="evidence" value="ECO:0007669"/>
    <property type="project" value="TreeGrafter"/>
</dbReference>
<dbReference type="InterPro" id="IPR004254">
    <property type="entry name" value="AdipoR/HlyIII-related"/>
</dbReference>
<proteinExistence type="inferred from homology"/>
<reference evidence="8 9" key="1">
    <citation type="journal article" date="2018" name="Mol. Biol. Evol.">
        <title>Broad Genomic Sampling Reveals a Smut Pathogenic Ancestry of the Fungal Clade Ustilaginomycotina.</title>
        <authorList>
            <person name="Kijpornyongpan T."/>
            <person name="Mondo S.J."/>
            <person name="Barry K."/>
            <person name="Sandor L."/>
            <person name="Lee J."/>
            <person name="Lipzen A."/>
            <person name="Pangilinan J."/>
            <person name="LaButti K."/>
            <person name="Hainaut M."/>
            <person name="Henrissat B."/>
            <person name="Grigoriev I.V."/>
            <person name="Spatafora J.W."/>
            <person name="Aime M.C."/>
        </authorList>
    </citation>
    <scope>NUCLEOTIDE SEQUENCE [LARGE SCALE GENOMIC DNA]</scope>
    <source>
        <strain evidence="8 9">MCA 3882</strain>
    </source>
</reference>
<feature type="transmembrane region" description="Helical" evidence="7">
    <location>
        <begin position="234"/>
        <end position="254"/>
    </location>
</feature>
<comment type="similarity">
    <text evidence="2">Belongs to the ADIPOR family.</text>
</comment>
<evidence type="ECO:0000313" key="9">
    <source>
        <dbReference type="Proteomes" id="UP000245771"/>
    </source>
</evidence>
<feature type="transmembrane region" description="Helical" evidence="7">
    <location>
        <begin position="274"/>
        <end position="290"/>
    </location>
</feature>
<keyword evidence="6" id="KW-0479">Metal-binding</keyword>
<protein>
    <submittedName>
        <fullName evidence="8">HlyIII-domain-containing protein</fullName>
    </submittedName>
</protein>
<dbReference type="InParanoid" id="A0A316V9N3"/>
<accession>A0A316V9N3</accession>
<dbReference type="GO" id="GO:0038023">
    <property type="term" value="F:signaling receptor activity"/>
    <property type="evidence" value="ECO:0007669"/>
    <property type="project" value="TreeGrafter"/>
</dbReference>
<keyword evidence="5 7" id="KW-0472">Membrane</keyword>
<evidence type="ECO:0000256" key="4">
    <source>
        <dbReference type="ARBA" id="ARBA00022989"/>
    </source>
</evidence>
<feature type="binding site" evidence="6">
    <location>
        <position position="126"/>
    </location>
    <ligand>
        <name>Zn(2+)</name>
        <dbReference type="ChEBI" id="CHEBI:29105"/>
    </ligand>
</feature>
<feature type="transmembrane region" description="Helical" evidence="7">
    <location>
        <begin position="108"/>
        <end position="130"/>
    </location>
</feature>
<feature type="transmembrane region" description="Helical" evidence="7">
    <location>
        <begin position="169"/>
        <end position="189"/>
    </location>
</feature>
<dbReference type="AlphaFoldDB" id="A0A316V9N3"/>